<comment type="caution">
    <text evidence="5">The sequence shown here is derived from an EMBL/GenBank/DDBJ whole genome shotgun (WGS) entry which is preliminary data.</text>
</comment>
<dbReference type="InterPro" id="IPR009057">
    <property type="entry name" value="Homeodomain-like_sf"/>
</dbReference>
<name>A0A5U1CLQ6_SALER</name>
<dbReference type="NCBIfam" id="NF011572">
    <property type="entry name" value="PRK14996.1"/>
    <property type="match status" value="1"/>
</dbReference>
<dbReference type="SUPFAM" id="SSF48498">
    <property type="entry name" value="Tetracyclin repressor-like, C-terminal domain"/>
    <property type="match status" value="1"/>
</dbReference>
<gene>
    <name evidence="4" type="ORF">D8U03_23555</name>
    <name evidence="5" type="ORF">DWD07_23945</name>
</gene>
<dbReference type="PROSITE" id="PS50977">
    <property type="entry name" value="HTH_TETR_2"/>
    <property type="match status" value="1"/>
</dbReference>
<organism evidence="5">
    <name type="scientific">Salmonella enterica</name>
    <name type="common">Salmonella choleraesuis</name>
    <dbReference type="NCBI Taxonomy" id="28901"/>
    <lineage>
        <taxon>Bacteria</taxon>
        <taxon>Pseudomonadati</taxon>
        <taxon>Pseudomonadota</taxon>
        <taxon>Gammaproteobacteria</taxon>
        <taxon>Enterobacterales</taxon>
        <taxon>Enterobacteriaceae</taxon>
        <taxon>Salmonella</taxon>
    </lineage>
</organism>
<feature type="DNA-binding region" description="H-T-H motif" evidence="2">
    <location>
        <begin position="30"/>
        <end position="49"/>
    </location>
</feature>
<dbReference type="Pfam" id="PF00440">
    <property type="entry name" value="TetR_N"/>
    <property type="match status" value="1"/>
</dbReference>
<dbReference type="GO" id="GO:0003700">
    <property type="term" value="F:DNA-binding transcription factor activity"/>
    <property type="evidence" value="ECO:0007669"/>
    <property type="project" value="TreeGrafter"/>
</dbReference>
<dbReference type="AlphaFoldDB" id="A0A5U1CLQ6"/>
<reference evidence="5" key="1">
    <citation type="submission" date="2018-07" db="EMBL/GenBank/DDBJ databases">
        <authorList>
            <consortium name="PulseNet: The National Subtyping Network for Foodborne Disease Surveillance"/>
            <person name="Tarr C.L."/>
            <person name="Trees E."/>
            <person name="Katz L.S."/>
            <person name="Carleton-Romer H.A."/>
            <person name="Stroika S."/>
            <person name="Kucerova Z."/>
            <person name="Roache K.F."/>
            <person name="Sabol A.L."/>
            <person name="Besser J."/>
            <person name="Gerner-Smidt P."/>
        </authorList>
    </citation>
    <scope>NUCLEOTIDE SEQUENCE</scope>
    <source>
        <strain evidence="5">PNUSAS046865</strain>
        <strain evidence="4">PNUSAS056402</strain>
    </source>
</reference>
<dbReference type="SUPFAM" id="SSF46689">
    <property type="entry name" value="Homeodomain-like"/>
    <property type="match status" value="1"/>
</dbReference>
<evidence type="ECO:0000256" key="2">
    <source>
        <dbReference type="PROSITE-ProRule" id="PRU00335"/>
    </source>
</evidence>
<proteinExistence type="predicted"/>
<dbReference type="EMBL" id="AAGJEB010000157">
    <property type="protein sequence ID" value="EBO6438513.1"/>
    <property type="molecule type" value="Genomic_DNA"/>
</dbReference>
<dbReference type="GO" id="GO:0000976">
    <property type="term" value="F:transcription cis-regulatory region binding"/>
    <property type="evidence" value="ECO:0007669"/>
    <property type="project" value="TreeGrafter"/>
</dbReference>
<keyword evidence="1 2" id="KW-0238">DNA-binding</keyword>
<protein>
    <submittedName>
        <fullName evidence="5">TetR family transcriptional regulator</fullName>
    </submittedName>
</protein>
<dbReference type="PANTHER" id="PTHR30055:SF223">
    <property type="entry name" value="HTH-TYPE TRANSCRIPTIONAL REGULATOR UIDR"/>
    <property type="match status" value="1"/>
</dbReference>
<evidence type="ECO:0000256" key="1">
    <source>
        <dbReference type="ARBA" id="ARBA00023125"/>
    </source>
</evidence>
<accession>A0A5U1CLQ6</accession>
<feature type="non-terminal residue" evidence="5">
    <location>
        <position position="188"/>
    </location>
</feature>
<evidence type="ECO:0000313" key="4">
    <source>
        <dbReference type="EMBL" id="EAN1687583.1"/>
    </source>
</evidence>
<dbReference type="Gene3D" id="1.10.357.10">
    <property type="entry name" value="Tetracycline Repressor, domain 2"/>
    <property type="match status" value="1"/>
</dbReference>
<feature type="domain" description="HTH tetR-type" evidence="3">
    <location>
        <begin position="7"/>
        <end position="67"/>
    </location>
</feature>
<sequence>MSYLNRDERREVILQAAMRVALADGFAAMTVRRIASEADVAAGQVHHHFSSAGELKALAFVHLIRTLLDAGQVPPPATWRARLHAMLGSEDGGFEPYIKLWREAQILADRDPHIRDAYLLTMQMWHEETVTIIEQGKQAGEFTFTANATDIAWRLIALVCGLDGMYVLGIPEMADPAFKYHLDRMITL</sequence>
<evidence type="ECO:0000313" key="5">
    <source>
        <dbReference type="EMBL" id="EBO6438513.1"/>
    </source>
</evidence>
<evidence type="ECO:0000259" key="3">
    <source>
        <dbReference type="PROSITE" id="PS50977"/>
    </source>
</evidence>
<dbReference type="InterPro" id="IPR001647">
    <property type="entry name" value="HTH_TetR"/>
</dbReference>
<dbReference type="PANTHER" id="PTHR30055">
    <property type="entry name" value="HTH-TYPE TRANSCRIPTIONAL REGULATOR RUTR"/>
    <property type="match status" value="1"/>
</dbReference>
<dbReference type="InterPro" id="IPR036271">
    <property type="entry name" value="Tet_transcr_reg_TetR-rel_C_sf"/>
</dbReference>
<dbReference type="InterPro" id="IPR050109">
    <property type="entry name" value="HTH-type_TetR-like_transc_reg"/>
</dbReference>
<dbReference type="EMBL" id="AACXGU010000119">
    <property type="protein sequence ID" value="EAN1687583.1"/>
    <property type="molecule type" value="Genomic_DNA"/>
</dbReference>